<keyword evidence="1" id="KW-1133">Transmembrane helix</keyword>
<dbReference type="Pfam" id="PF15860">
    <property type="entry name" value="DUF4728"/>
    <property type="match status" value="1"/>
</dbReference>
<dbReference type="RefSeq" id="XP_023171301.2">
    <property type="nucleotide sequence ID" value="XM_023315533.2"/>
</dbReference>
<sequence>MCRHCHMRFLSCDFLCGQCDNFLGHEVQYILLIGGCGNCILGANSGAINCWSLEVKIWLIFSIIGFIVDIGFSIWIIVSAITVDWVHLKEFFIIFVGIFIESICIYLVYKYYLGMDPYQQKTTKKKRDEKACKGTIKVYYSNLLRYKNICMQYINDL</sequence>
<evidence type="ECO:0000256" key="1">
    <source>
        <dbReference type="SAM" id="Phobius"/>
    </source>
</evidence>
<evidence type="ECO:0000313" key="2">
    <source>
        <dbReference type="Proteomes" id="UP000504633"/>
    </source>
</evidence>
<name>A0A6J1LTL6_DROHY</name>
<dbReference type="Proteomes" id="UP000504633">
    <property type="component" value="Unplaced"/>
</dbReference>
<organism evidence="2 3">
    <name type="scientific">Drosophila hydei</name>
    <name type="common">Fruit fly</name>
    <dbReference type="NCBI Taxonomy" id="7224"/>
    <lineage>
        <taxon>Eukaryota</taxon>
        <taxon>Metazoa</taxon>
        <taxon>Ecdysozoa</taxon>
        <taxon>Arthropoda</taxon>
        <taxon>Hexapoda</taxon>
        <taxon>Insecta</taxon>
        <taxon>Pterygota</taxon>
        <taxon>Neoptera</taxon>
        <taxon>Endopterygota</taxon>
        <taxon>Diptera</taxon>
        <taxon>Brachycera</taxon>
        <taxon>Muscomorpha</taxon>
        <taxon>Ephydroidea</taxon>
        <taxon>Drosophilidae</taxon>
        <taxon>Drosophila</taxon>
    </lineage>
</organism>
<gene>
    <name evidence="3" type="primary">LOC111599773</name>
</gene>
<accession>A0A6J1LTL6</accession>
<keyword evidence="2" id="KW-1185">Reference proteome</keyword>
<dbReference type="GeneID" id="111599773"/>
<protein>
    <submittedName>
        <fullName evidence="3">Uncharacterized protein LOC111599773 isoform X2</fullName>
    </submittedName>
</protein>
<feature type="transmembrane region" description="Helical" evidence="1">
    <location>
        <begin position="90"/>
        <end position="109"/>
    </location>
</feature>
<evidence type="ECO:0000313" key="3">
    <source>
        <dbReference type="RefSeq" id="XP_023171301.2"/>
    </source>
</evidence>
<dbReference type="AlphaFoldDB" id="A0A6J1LTL6"/>
<keyword evidence="1" id="KW-0812">Transmembrane</keyword>
<reference evidence="3" key="1">
    <citation type="submission" date="2025-08" db="UniProtKB">
        <authorList>
            <consortium name="RefSeq"/>
        </authorList>
    </citation>
    <scope>IDENTIFICATION</scope>
    <source>
        <strain evidence="3">15085-1641.00</strain>
        <tissue evidence="3">Whole body</tissue>
    </source>
</reference>
<proteinExistence type="predicted"/>
<keyword evidence="1" id="KW-0472">Membrane</keyword>
<dbReference type="OrthoDB" id="7868364at2759"/>
<dbReference type="InterPro" id="IPR031720">
    <property type="entry name" value="DUF4728"/>
</dbReference>
<feature type="transmembrane region" description="Helical" evidence="1">
    <location>
        <begin position="57"/>
        <end position="78"/>
    </location>
</feature>